<dbReference type="Gene3D" id="4.10.520.10">
    <property type="entry name" value="IHF-like DNA-binding proteins"/>
    <property type="match status" value="1"/>
</dbReference>
<proteinExistence type="inferred from homology"/>
<comment type="similarity">
    <text evidence="2">Belongs to the bacterial histone-like protein family.</text>
</comment>
<dbReference type="GO" id="GO:0003677">
    <property type="term" value="F:DNA binding"/>
    <property type="evidence" value="ECO:0007669"/>
    <property type="project" value="UniProtKB-KW"/>
</dbReference>
<dbReference type="Pfam" id="PF00216">
    <property type="entry name" value="Bac_DNA_binding"/>
    <property type="match status" value="1"/>
</dbReference>
<gene>
    <name evidence="4" type="ORF">GOCE00092_LOCUS2764</name>
</gene>
<feature type="chain" id="PRO_5030841071" evidence="3">
    <location>
        <begin position="22"/>
        <end position="155"/>
    </location>
</feature>
<dbReference type="GO" id="GO:0030527">
    <property type="term" value="F:structural constituent of chromatin"/>
    <property type="evidence" value="ECO:0007669"/>
    <property type="project" value="InterPro"/>
</dbReference>
<accession>A0A7S1Y344</accession>
<dbReference type="PANTHER" id="PTHR33175">
    <property type="entry name" value="DNA-BINDING PROTEIN HU"/>
    <property type="match status" value="1"/>
</dbReference>
<evidence type="ECO:0000256" key="3">
    <source>
        <dbReference type="SAM" id="SignalP"/>
    </source>
</evidence>
<dbReference type="CDD" id="cd13831">
    <property type="entry name" value="HU"/>
    <property type="match status" value="1"/>
</dbReference>
<dbReference type="PRINTS" id="PR01727">
    <property type="entry name" value="DNABINDINGHU"/>
</dbReference>
<organism evidence="4">
    <name type="scientific">Grammatophora oceanica</name>
    <dbReference type="NCBI Taxonomy" id="210454"/>
    <lineage>
        <taxon>Eukaryota</taxon>
        <taxon>Sar</taxon>
        <taxon>Stramenopiles</taxon>
        <taxon>Ochrophyta</taxon>
        <taxon>Bacillariophyta</taxon>
        <taxon>Fragilariophyceae</taxon>
        <taxon>Fragilariophycidae</taxon>
        <taxon>Rhabdonematales</taxon>
        <taxon>Grammatophoraceae</taxon>
        <taxon>Grammatophora</taxon>
    </lineage>
</organism>
<name>A0A7S1Y344_9STRA</name>
<feature type="signal peptide" evidence="3">
    <location>
        <begin position="1"/>
        <end position="21"/>
    </location>
</feature>
<dbReference type="PANTHER" id="PTHR33175:SF3">
    <property type="entry name" value="DNA-BINDING PROTEIN HU-BETA"/>
    <property type="match status" value="1"/>
</dbReference>
<evidence type="ECO:0000256" key="1">
    <source>
        <dbReference type="ARBA" id="ARBA00023125"/>
    </source>
</evidence>
<dbReference type="SMART" id="SM00411">
    <property type="entry name" value="BHL"/>
    <property type="match status" value="1"/>
</dbReference>
<keyword evidence="3" id="KW-0732">Signal</keyword>
<dbReference type="InterPro" id="IPR020816">
    <property type="entry name" value="Histone-like_DNA-bd_CS"/>
</dbReference>
<dbReference type="PROSITE" id="PS00045">
    <property type="entry name" value="HISTONE_LIKE"/>
    <property type="match status" value="1"/>
</dbReference>
<dbReference type="AlphaFoldDB" id="A0A7S1Y344"/>
<sequence>MRSLLFTLFLLVALAFERSSAAFVKGSRRSSTSGVIGSTGGPYCDQRFGRQCFQVQAKKKAAVETVRKPALVEMVAERMGTSKSESTQAIEAVVDTIMEVVADGKKLNLQGFGTFKLSERKARTGRNPKTGESLEIKASKTPSFSAAKGFKEKCN</sequence>
<keyword evidence="1" id="KW-0238">DNA-binding</keyword>
<dbReference type="InterPro" id="IPR010992">
    <property type="entry name" value="IHF-like_DNA-bd_dom_sf"/>
</dbReference>
<evidence type="ECO:0000313" key="4">
    <source>
        <dbReference type="EMBL" id="CAD9273856.1"/>
    </source>
</evidence>
<dbReference type="SUPFAM" id="SSF47729">
    <property type="entry name" value="IHF-like DNA-binding proteins"/>
    <property type="match status" value="1"/>
</dbReference>
<dbReference type="InterPro" id="IPR000119">
    <property type="entry name" value="Hist_DNA-bd"/>
</dbReference>
<reference evidence="4" key="1">
    <citation type="submission" date="2021-01" db="EMBL/GenBank/DDBJ databases">
        <authorList>
            <person name="Corre E."/>
            <person name="Pelletier E."/>
            <person name="Niang G."/>
            <person name="Scheremetjew M."/>
            <person name="Finn R."/>
            <person name="Kale V."/>
            <person name="Holt S."/>
            <person name="Cochrane G."/>
            <person name="Meng A."/>
            <person name="Brown T."/>
            <person name="Cohen L."/>
        </authorList>
    </citation>
    <scope>NUCLEOTIDE SEQUENCE</scope>
    <source>
        <strain evidence="4">CCMP 410</strain>
    </source>
</reference>
<dbReference type="EMBL" id="HBGK01005143">
    <property type="protein sequence ID" value="CAD9273856.1"/>
    <property type="molecule type" value="Transcribed_RNA"/>
</dbReference>
<protein>
    <submittedName>
        <fullName evidence="4">Uncharacterized protein</fullName>
    </submittedName>
</protein>
<evidence type="ECO:0000256" key="2">
    <source>
        <dbReference type="RuleBase" id="RU003939"/>
    </source>
</evidence>